<evidence type="ECO:0000313" key="2">
    <source>
        <dbReference type="EMBL" id="KAJ8393595.1"/>
    </source>
</evidence>
<reference evidence="2" key="1">
    <citation type="journal article" date="2023" name="Science">
        <title>Genome structures resolve the early diversification of teleost fishes.</title>
        <authorList>
            <person name="Parey E."/>
            <person name="Louis A."/>
            <person name="Montfort J."/>
            <person name="Bouchez O."/>
            <person name="Roques C."/>
            <person name="Iampietro C."/>
            <person name="Lluch J."/>
            <person name="Castinel A."/>
            <person name="Donnadieu C."/>
            <person name="Desvignes T."/>
            <person name="Floi Bucao C."/>
            <person name="Jouanno E."/>
            <person name="Wen M."/>
            <person name="Mejri S."/>
            <person name="Dirks R."/>
            <person name="Jansen H."/>
            <person name="Henkel C."/>
            <person name="Chen W.J."/>
            <person name="Zahm M."/>
            <person name="Cabau C."/>
            <person name="Klopp C."/>
            <person name="Thompson A.W."/>
            <person name="Robinson-Rechavi M."/>
            <person name="Braasch I."/>
            <person name="Lecointre G."/>
            <person name="Bobe J."/>
            <person name="Postlethwait J.H."/>
            <person name="Berthelot C."/>
            <person name="Roest Crollius H."/>
            <person name="Guiguen Y."/>
        </authorList>
    </citation>
    <scope>NUCLEOTIDE SEQUENCE</scope>
    <source>
        <strain evidence="2">NC1722</strain>
    </source>
</reference>
<comment type="caution">
    <text evidence="2">The sequence shown here is derived from an EMBL/GenBank/DDBJ whole genome shotgun (WGS) entry which is preliminary data.</text>
</comment>
<evidence type="ECO:0000313" key="3">
    <source>
        <dbReference type="Proteomes" id="UP001221898"/>
    </source>
</evidence>
<dbReference type="SUPFAM" id="SSF50985">
    <property type="entry name" value="RCC1/BLIP-II"/>
    <property type="match status" value="1"/>
</dbReference>
<accession>A0AAD7S090</accession>
<dbReference type="AlphaFoldDB" id="A0AAD7S090"/>
<evidence type="ECO:0000256" key="1">
    <source>
        <dbReference type="PROSITE-ProRule" id="PRU00235"/>
    </source>
</evidence>
<keyword evidence="3" id="KW-1185">Reference proteome</keyword>
<dbReference type="InterPro" id="IPR000408">
    <property type="entry name" value="Reg_chr_condens"/>
</dbReference>
<dbReference type="InterPro" id="IPR009091">
    <property type="entry name" value="RCC1/BLIP-II"/>
</dbReference>
<dbReference type="Proteomes" id="UP001221898">
    <property type="component" value="Unassembled WGS sequence"/>
</dbReference>
<feature type="repeat" description="RCC1" evidence="1">
    <location>
        <begin position="123"/>
        <end position="165"/>
    </location>
</feature>
<dbReference type="Gene3D" id="2.130.10.30">
    <property type="entry name" value="Regulator of chromosome condensation 1/beta-lactamase-inhibitor protein II"/>
    <property type="match status" value="1"/>
</dbReference>
<name>A0AAD7S090_9TELE</name>
<proteinExistence type="predicted"/>
<organism evidence="2 3">
    <name type="scientific">Aldrovandia affinis</name>
    <dbReference type="NCBI Taxonomy" id="143900"/>
    <lineage>
        <taxon>Eukaryota</taxon>
        <taxon>Metazoa</taxon>
        <taxon>Chordata</taxon>
        <taxon>Craniata</taxon>
        <taxon>Vertebrata</taxon>
        <taxon>Euteleostomi</taxon>
        <taxon>Actinopterygii</taxon>
        <taxon>Neopterygii</taxon>
        <taxon>Teleostei</taxon>
        <taxon>Notacanthiformes</taxon>
        <taxon>Halosauridae</taxon>
        <taxon>Aldrovandia</taxon>
    </lineage>
</organism>
<protein>
    <submittedName>
        <fullName evidence="2">Uncharacterized protein</fullName>
    </submittedName>
</protein>
<dbReference type="PROSITE" id="PS50012">
    <property type="entry name" value="RCC1_3"/>
    <property type="match status" value="1"/>
</dbReference>
<gene>
    <name evidence="2" type="ORF">AAFF_G00058140</name>
</gene>
<sequence>MSLWWNGGLSRDECCCFTPWKPGQAPSLLGHPGLDTGLGHRGHVAERQRDGNGHRHLCEALLLKYQGTLGGEAGPRCHARRFAGWRAVIASLGSTAERMVPPGLDGVADTGKVSHSSHGKKKGLVLVLGQGEAGQLGLGEDIMERKKPALVSLPEGVLQAVARGGSGGGVWWRRAQRPARRRWS</sequence>
<dbReference type="EMBL" id="JAINUG010000135">
    <property type="protein sequence ID" value="KAJ8393595.1"/>
    <property type="molecule type" value="Genomic_DNA"/>
</dbReference>